<evidence type="ECO:0000313" key="2">
    <source>
        <dbReference type="Proteomes" id="UP000473525"/>
    </source>
</evidence>
<protein>
    <submittedName>
        <fullName evidence="1">PqqD family peptide modification chaperone</fullName>
    </submittedName>
</protein>
<accession>A0A6L6XR17</accession>
<dbReference type="InterPro" id="IPR041881">
    <property type="entry name" value="PqqD_sf"/>
</dbReference>
<comment type="caution">
    <text evidence="1">The sequence shown here is derived from an EMBL/GenBank/DDBJ whole genome shotgun (WGS) entry which is preliminary data.</text>
</comment>
<dbReference type="Gene3D" id="1.10.10.1150">
    <property type="entry name" value="Coenzyme PQQ synthesis protein D (PqqD)"/>
    <property type="match status" value="1"/>
</dbReference>
<proteinExistence type="predicted"/>
<reference evidence="1 2" key="1">
    <citation type="submission" date="2019-12" db="EMBL/GenBank/DDBJ databases">
        <authorList>
            <person name="Huq M.A."/>
        </authorList>
    </citation>
    <scope>NUCLEOTIDE SEQUENCE [LARGE SCALE GENOMIC DNA]</scope>
    <source>
        <strain evidence="1 2">MAH-18</strain>
    </source>
</reference>
<sequence length="93" mass="10046">MTPERWLPSREAAYVQIDGRAAVLDLGDPSALPVILEGTGAELWRDLAGGVSLDDLVEAQVRRHPGVERTTIVAGVEAFVADLARRRLLEVAT</sequence>
<dbReference type="EMBL" id="WSEK01000004">
    <property type="protein sequence ID" value="MVQ49418.1"/>
    <property type="molecule type" value="Genomic_DNA"/>
</dbReference>
<evidence type="ECO:0000313" key="1">
    <source>
        <dbReference type="EMBL" id="MVQ49418.1"/>
    </source>
</evidence>
<keyword evidence="2" id="KW-1185">Reference proteome</keyword>
<dbReference type="InterPro" id="IPR008792">
    <property type="entry name" value="PQQD"/>
</dbReference>
<dbReference type="Proteomes" id="UP000473525">
    <property type="component" value="Unassembled WGS sequence"/>
</dbReference>
<dbReference type="RefSeq" id="WP_157342051.1">
    <property type="nucleotide sequence ID" value="NZ_WSEK01000004.1"/>
</dbReference>
<name>A0A6L6XR17_9ACTN</name>
<dbReference type="AlphaFoldDB" id="A0A6L6XR17"/>
<gene>
    <name evidence="1" type="ORF">GON03_09510</name>
</gene>
<organism evidence="1 2">
    <name type="scientific">Nocardioides agri</name>
    <dbReference type="NCBI Taxonomy" id="2682843"/>
    <lineage>
        <taxon>Bacteria</taxon>
        <taxon>Bacillati</taxon>
        <taxon>Actinomycetota</taxon>
        <taxon>Actinomycetes</taxon>
        <taxon>Propionibacteriales</taxon>
        <taxon>Nocardioidaceae</taxon>
        <taxon>Nocardioides</taxon>
    </lineage>
</organism>
<dbReference type="Pfam" id="PF05402">
    <property type="entry name" value="PqqD"/>
    <property type="match status" value="1"/>
</dbReference>